<gene>
    <name evidence="2" type="ORF">WISP_87061</name>
</gene>
<dbReference type="EMBL" id="WHWB01034091">
    <property type="protein sequence ID" value="KAJ7413977.1"/>
    <property type="molecule type" value="Genomic_DNA"/>
</dbReference>
<feature type="chain" id="PRO_5047009797" evidence="1">
    <location>
        <begin position="27"/>
        <end position="192"/>
    </location>
</feature>
<accession>A0ABQ9D2Q1</accession>
<name>A0ABQ9D2Q1_9PASS</name>
<organism evidence="2 3">
    <name type="scientific">Willisornis vidua</name>
    <name type="common">Xingu scale-backed antbird</name>
    <dbReference type="NCBI Taxonomy" id="1566151"/>
    <lineage>
        <taxon>Eukaryota</taxon>
        <taxon>Metazoa</taxon>
        <taxon>Chordata</taxon>
        <taxon>Craniata</taxon>
        <taxon>Vertebrata</taxon>
        <taxon>Euteleostomi</taxon>
        <taxon>Archelosauria</taxon>
        <taxon>Archosauria</taxon>
        <taxon>Dinosauria</taxon>
        <taxon>Saurischia</taxon>
        <taxon>Theropoda</taxon>
        <taxon>Coelurosauria</taxon>
        <taxon>Aves</taxon>
        <taxon>Neognathae</taxon>
        <taxon>Neoaves</taxon>
        <taxon>Telluraves</taxon>
        <taxon>Australaves</taxon>
        <taxon>Passeriformes</taxon>
        <taxon>Thamnophilidae</taxon>
        <taxon>Willisornis</taxon>
    </lineage>
</organism>
<comment type="caution">
    <text evidence="2">The sequence shown here is derived from an EMBL/GenBank/DDBJ whole genome shotgun (WGS) entry which is preliminary data.</text>
</comment>
<protein>
    <submittedName>
        <fullName evidence="2">Uncharacterized protein</fullName>
    </submittedName>
</protein>
<evidence type="ECO:0000313" key="3">
    <source>
        <dbReference type="Proteomes" id="UP001145742"/>
    </source>
</evidence>
<evidence type="ECO:0000313" key="2">
    <source>
        <dbReference type="EMBL" id="KAJ7413977.1"/>
    </source>
</evidence>
<keyword evidence="3" id="KW-1185">Reference proteome</keyword>
<dbReference type="Proteomes" id="UP001145742">
    <property type="component" value="Unassembled WGS sequence"/>
</dbReference>
<feature type="signal peptide" evidence="1">
    <location>
        <begin position="1"/>
        <end position="26"/>
    </location>
</feature>
<reference evidence="2" key="1">
    <citation type="submission" date="2019-10" db="EMBL/GenBank/DDBJ databases">
        <authorList>
            <person name="Soares A.E.R."/>
            <person name="Aleixo A."/>
            <person name="Schneider P."/>
            <person name="Miyaki C.Y."/>
            <person name="Schneider M.P."/>
            <person name="Mello C."/>
            <person name="Vasconcelos A.T.R."/>
        </authorList>
    </citation>
    <scope>NUCLEOTIDE SEQUENCE</scope>
    <source>
        <tissue evidence="2">Muscle</tissue>
    </source>
</reference>
<evidence type="ECO:0000256" key="1">
    <source>
        <dbReference type="SAM" id="SignalP"/>
    </source>
</evidence>
<keyword evidence="1" id="KW-0732">Signal</keyword>
<sequence>MVFQAARWKPVILPLYLALVRPPLECQVHFWTPQCKEDMDILERMQQRATMMKVWKHLFYKERLYMLSMMLYGIGYPLDQLGSAVPAVSPHHPLCTPSDYSLVEEQKSSSKNIHVLPQSLMGLALASSGSIKEPAGTDSVGHGGIFWQFLTQATPVAPPTKLAMQTQYTLLRFTSEYSYLFRHMARIDSRFQ</sequence>
<proteinExistence type="predicted"/>